<evidence type="ECO:0000313" key="11">
    <source>
        <dbReference type="Proteomes" id="UP000628079"/>
    </source>
</evidence>
<dbReference type="PANTHER" id="PTHR33653:SF1">
    <property type="entry name" value="RIBONUCLEASE VAPC2"/>
    <property type="match status" value="1"/>
</dbReference>
<dbReference type="InterPro" id="IPR002716">
    <property type="entry name" value="PIN_dom"/>
</dbReference>
<evidence type="ECO:0000256" key="6">
    <source>
        <dbReference type="ARBA" id="ARBA00022842"/>
    </source>
</evidence>
<dbReference type="SUPFAM" id="SSF88723">
    <property type="entry name" value="PIN domain-like"/>
    <property type="match status" value="1"/>
</dbReference>
<keyword evidence="2 8" id="KW-1277">Toxin-antitoxin system</keyword>
<comment type="caution">
    <text evidence="10">The sequence shown here is derived from an EMBL/GenBank/DDBJ whole genome shotgun (WGS) entry which is preliminary data.</text>
</comment>
<organism evidence="10 11">
    <name type="scientific">Knoellia flava</name>
    <dbReference type="NCBI Taxonomy" id="913969"/>
    <lineage>
        <taxon>Bacteria</taxon>
        <taxon>Bacillati</taxon>
        <taxon>Actinomycetota</taxon>
        <taxon>Actinomycetes</taxon>
        <taxon>Micrococcales</taxon>
        <taxon>Intrasporangiaceae</taxon>
        <taxon>Knoellia</taxon>
    </lineage>
</organism>
<evidence type="ECO:0000259" key="9">
    <source>
        <dbReference type="Pfam" id="PF01850"/>
    </source>
</evidence>
<name>A0A8H9FQ49_9MICO</name>
<sequence>MIVLDTNVVSEAMRPDPDGRVAGWMDAVPWRRTHITVVTVAELLQGAFQLPRGRRRDDLQSRIDEALMTFDGRVLDIDARSAPYFASIRASRQRAGRPVGISDAWIAAVCRRHDVPLATRNVKDFEGAGIAVVDPWSASGTA</sequence>
<evidence type="ECO:0000256" key="2">
    <source>
        <dbReference type="ARBA" id="ARBA00022649"/>
    </source>
</evidence>
<dbReference type="GO" id="GO:0000287">
    <property type="term" value="F:magnesium ion binding"/>
    <property type="evidence" value="ECO:0007669"/>
    <property type="project" value="UniProtKB-UniRule"/>
</dbReference>
<dbReference type="PANTHER" id="PTHR33653">
    <property type="entry name" value="RIBONUCLEASE VAPC2"/>
    <property type="match status" value="1"/>
</dbReference>
<evidence type="ECO:0000256" key="8">
    <source>
        <dbReference type="HAMAP-Rule" id="MF_00265"/>
    </source>
</evidence>
<comment type="cofactor">
    <cofactor evidence="1 8">
        <name>Mg(2+)</name>
        <dbReference type="ChEBI" id="CHEBI:18420"/>
    </cofactor>
</comment>
<keyword evidence="5 8" id="KW-0378">Hydrolase</keyword>
<feature type="domain" description="PIN" evidence="9">
    <location>
        <begin position="2"/>
        <end position="121"/>
    </location>
</feature>
<dbReference type="EMBL" id="BMEA01000001">
    <property type="protein sequence ID" value="GGB68114.1"/>
    <property type="molecule type" value="Genomic_DNA"/>
</dbReference>
<accession>A0A8H9FQ49</accession>
<evidence type="ECO:0000256" key="7">
    <source>
        <dbReference type="ARBA" id="ARBA00038093"/>
    </source>
</evidence>
<evidence type="ECO:0000256" key="4">
    <source>
        <dbReference type="ARBA" id="ARBA00022723"/>
    </source>
</evidence>
<dbReference type="GO" id="GO:0004540">
    <property type="term" value="F:RNA nuclease activity"/>
    <property type="evidence" value="ECO:0007669"/>
    <property type="project" value="InterPro"/>
</dbReference>
<reference evidence="10" key="1">
    <citation type="journal article" date="2014" name="Int. J. Syst. Evol. Microbiol.">
        <title>Complete genome sequence of Corynebacterium casei LMG S-19264T (=DSM 44701T), isolated from a smear-ripened cheese.</title>
        <authorList>
            <consortium name="US DOE Joint Genome Institute (JGI-PGF)"/>
            <person name="Walter F."/>
            <person name="Albersmeier A."/>
            <person name="Kalinowski J."/>
            <person name="Ruckert C."/>
        </authorList>
    </citation>
    <scope>NUCLEOTIDE SEQUENCE</scope>
    <source>
        <strain evidence="10">CGMCC 1.10749</strain>
    </source>
</reference>
<dbReference type="AlphaFoldDB" id="A0A8H9FQ49"/>
<dbReference type="RefSeq" id="WP_035947729.1">
    <property type="nucleotide sequence ID" value="NZ_BMEA01000001.1"/>
</dbReference>
<evidence type="ECO:0000256" key="1">
    <source>
        <dbReference type="ARBA" id="ARBA00001946"/>
    </source>
</evidence>
<protein>
    <recommendedName>
        <fullName evidence="8">Ribonuclease VapC</fullName>
        <shortName evidence="8">RNase VapC</shortName>
        <ecNumber evidence="8">3.1.-.-</ecNumber>
    </recommendedName>
    <alternativeName>
        <fullName evidence="8">Toxin VapC</fullName>
    </alternativeName>
</protein>
<dbReference type="GO" id="GO:0016787">
    <property type="term" value="F:hydrolase activity"/>
    <property type="evidence" value="ECO:0007669"/>
    <property type="project" value="UniProtKB-KW"/>
</dbReference>
<evidence type="ECO:0000256" key="3">
    <source>
        <dbReference type="ARBA" id="ARBA00022722"/>
    </source>
</evidence>
<comment type="similarity">
    <text evidence="7 8">Belongs to the PINc/VapC protein family.</text>
</comment>
<dbReference type="InterPro" id="IPR050556">
    <property type="entry name" value="Type_II_TA_system_RNase"/>
</dbReference>
<dbReference type="Proteomes" id="UP000628079">
    <property type="component" value="Unassembled WGS sequence"/>
</dbReference>
<comment type="function">
    <text evidence="8">Toxic component of a toxin-antitoxin (TA) system. An RNase.</text>
</comment>
<dbReference type="EC" id="3.1.-.-" evidence="8"/>
<dbReference type="InterPro" id="IPR022907">
    <property type="entry name" value="VapC_family"/>
</dbReference>
<dbReference type="InterPro" id="IPR029060">
    <property type="entry name" value="PIN-like_dom_sf"/>
</dbReference>
<reference evidence="10" key="2">
    <citation type="submission" date="2020-09" db="EMBL/GenBank/DDBJ databases">
        <authorList>
            <person name="Sun Q."/>
            <person name="Zhou Y."/>
        </authorList>
    </citation>
    <scope>NUCLEOTIDE SEQUENCE</scope>
    <source>
        <strain evidence="10">CGMCC 1.10749</strain>
    </source>
</reference>
<proteinExistence type="inferred from homology"/>
<dbReference type="CDD" id="cd18731">
    <property type="entry name" value="PIN_NgFitB-like"/>
    <property type="match status" value="1"/>
</dbReference>
<dbReference type="Gene3D" id="3.40.50.1010">
    <property type="entry name" value="5'-nuclease"/>
    <property type="match status" value="1"/>
</dbReference>
<dbReference type="Pfam" id="PF01850">
    <property type="entry name" value="PIN"/>
    <property type="match status" value="1"/>
</dbReference>
<feature type="binding site" evidence="8">
    <location>
        <position position="5"/>
    </location>
    <ligand>
        <name>Mg(2+)</name>
        <dbReference type="ChEBI" id="CHEBI:18420"/>
    </ligand>
</feature>
<dbReference type="HAMAP" id="MF_00265">
    <property type="entry name" value="VapC_Nob1"/>
    <property type="match status" value="1"/>
</dbReference>
<keyword evidence="6 8" id="KW-0460">Magnesium</keyword>
<keyword evidence="8" id="KW-0800">Toxin</keyword>
<evidence type="ECO:0000313" key="10">
    <source>
        <dbReference type="EMBL" id="GGB68114.1"/>
    </source>
</evidence>
<keyword evidence="4 8" id="KW-0479">Metal-binding</keyword>
<dbReference type="GO" id="GO:0090729">
    <property type="term" value="F:toxin activity"/>
    <property type="evidence" value="ECO:0007669"/>
    <property type="project" value="UniProtKB-KW"/>
</dbReference>
<keyword evidence="3 8" id="KW-0540">Nuclease</keyword>
<evidence type="ECO:0000256" key="5">
    <source>
        <dbReference type="ARBA" id="ARBA00022801"/>
    </source>
</evidence>
<gene>
    <name evidence="10" type="primary">stbB</name>
    <name evidence="8" type="synonym">vapC</name>
    <name evidence="10" type="ORF">GCM10011314_04200</name>
</gene>
<feature type="binding site" evidence="8">
    <location>
        <position position="103"/>
    </location>
    <ligand>
        <name>Mg(2+)</name>
        <dbReference type="ChEBI" id="CHEBI:18420"/>
    </ligand>
</feature>